<dbReference type="GO" id="GO:0009252">
    <property type="term" value="P:peptidoglycan biosynthetic process"/>
    <property type="evidence" value="ECO:0007669"/>
    <property type="project" value="UniProtKB-UniRule"/>
</dbReference>
<keyword evidence="8 16" id="KW-0274">FAD</keyword>
<comment type="cofactor">
    <cofactor evidence="1 16">
        <name>FAD</name>
        <dbReference type="ChEBI" id="CHEBI:57692"/>
    </cofactor>
</comment>
<keyword evidence="9 16" id="KW-0521">NADP</keyword>
<keyword evidence="6 16" id="KW-0132">Cell division</keyword>
<evidence type="ECO:0000256" key="1">
    <source>
        <dbReference type="ARBA" id="ARBA00001974"/>
    </source>
</evidence>
<evidence type="ECO:0000256" key="14">
    <source>
        <dbReference type="ARBA" id="ARBA00023316"/>
    </source>
</evidence>
<feature type="active site" evidence="16">
    <location>
        <position position="176"/>
    </location>
</feature>
<dbReference type="SUPFAM" id="SSF56176">
    <property type="entry name" value="FAD-binding/transporter-associated domain-like"/>
    <property type="match status" value="1"/>
</dbReference>
<dbReference type="InterPro" id="IPR016167">
    <property type="entry name" value="FAD-bd_PCMH_sub1"/>
</dbReference>
<dbReference type="Gene3D" id="3.30.465.10">
    <property type="match status" value="1"/>
</dbReference>
<dbReference type="NCBIfam" id="NF010480">
    <property type="entry name" value="PRK13905.1"/>
    <property type="match status" value="1"/>
</dbReference>
<feature type="active site" evidence="16">
    <location>
        <position position="296"/>
    </location>
</feature>
<dbReference type="NCBIfam" id="TIGR00179">
    <property type="entry name" value="murB"/>
    <property type="match status" value="1"/>
</dbReference>
<dbReference type="HAMAP" id="MF_00037">
    <property type="entry name" value="MurB"/>
    <property type="match status" value="1"/>
</dbReference>
<evidence type="ECO:0000256" key="11">
    <source>
        <dbReference type="ARBA" id="ARBA00022984"/>
    </source>
</evidence>
<dbReference type="EMBL" id="AP023368">
    <property type="protein sequence ID" value="BCK01196.1"/>
    <property type="molecule type" value="Genomic_DNA"/>
</dbReference>
<keyword evidence="12 16" id="KW-0560">Oxidoreductase</keyword>
<dbReference type="InterPro" id="IPR016166">
    <property type="entry name" value="FAD-bd_PCMH"/>
</dbReference>
<evidence type="ECO:0000256" key="7">
    <source>
        <dbReference type="ARBA" id="ARBA00022630"/>
    </source>
</evidence>
<dbReference type="UniPathway" id="UPA00219"/>
<comment type="pathway">
    <text evidence="4 16">Cell wall biogenesis; peptidoglycan biosynthesis.</text>
</comment>
<dbReference type="PANTHER" id="PTHR21071">
    <property type="entry name" value="UDP-N-ACETYLENOLPYRUVOYLGLUCOSAMINE REDUCTASE"/>
    <property type="match status" value="1"/>
</dbReference>
<evidence type="ECO:0000256" key="6">
    <source>
        <dbReference type="ARBA" id="ARBA00022618"/>
    </source>
</evidence>
<keyword evidence="10 16" id="KW-0133">Cell shape</keyword>
<reference evidence="18 19" key="2">
    <citation type="submission" date="2020-08" db="EMBL/GenBank/DDBJ databases">
        <authorList>
            <person name="Ueki A."/>
            <person name="Tonouchi A."/>
        </authorList>
    </citation>
    <scope>NUCLEOTIDE SEQUENCE [LARGE SCALE GENOMIC DNA]</scope>
    <source>
        <strain evidence="18 19">CTTW</strain>
    </source>
</reference>
<evidence type="ECO:0000256" key="13">
    <source>
        <dbReference type="ARBA" id="ARBA00023306"/>
    </source>
</evidence>
<dbReference type="SUPFAM" id="SSF56194">
    <property type="entry name" value="Uridine diphospho-N-Acetylenolpyruvylglucosamine reductase, MurB, C-terminal domain"/>
    <property type="match status" value="1"/>
</dbReference>
<keyword evidence="13 16" id="KW-0131">Cell cycle</keyword>
<reference evidence="18 19" key="1">
    <citation type="submission" date="2020-08" db="EMBL/GenBank/DDBJ databases">
        <title>Draft genome sequencing of an Anaerocolumna strain isolated from anoxic soil subjected to BSD treatment.</title>
        <authorList>
            <person name="Uek A."/>
            <person name="Tonouchi A."/>
        </authorList>
    </citation>
    <scope>NUCLEOTIDE SEQUENCE [LARGE SCALE GENOMIC DNA]</scope>
    <source>
        <strain evidence="18 19">CTTW</strain>
    </source>
</reference>
<dbReference type="Gene3D" id="3.30.43.10">
    <property type="entry name" value="Uridine Diphospho-n-acetylenolpyruvylglucosamine Reductase, domain 2"/>
    <property type="match status" value="1"/>
</dbReference>
<gene>
    <name evidence="16 18" type="primary">murB</name>
    <name evidence="18" type="ORF">bsdcttw_42360</name>
</gene>
<keyword evidence="5 16" id="KW-0963">Cytoplasm</keyword>
<name>A0A7M3S9C8_9FIRM</name>
<dbReference type="Pfam" id="PF02873">
    <property type="entry name" value="MurB_C"/>
    <property type="match status" value="1"/>
</dbReference>
<dbReference type="GO" id="GO:0008360">
    <property type="term" value="P:regulation of cell shape"/>
    <property type="evidence" value="ECO:0007669"/>
    <property type="project" value="UniProtKB-KW"/>
</dbReference>
<dbReference type="AlphaFoldDB" id="A0A7M3S9C8"/>
<dbReference type="InterPro" id="IPR036318">
    <property type="entry name" value="FAD-bd_PCMH-like_sf"/>
</dbReference>
<dbReference type="InterPro" id="IPR006094">
    <property type="entry name" value="Oxid_FAD_bind_N"/>
</dbReference>
<evidence type="ECO:0000313" key="19">
    <source>
        <dbReference type="Proteomes" id="UP000515703"/>
    </source>
</evidence>
<keyword evidence="14 16" id="KW-0961">Cell wall biogenesis/degradation</keyword>
<dbReference type="PROSITE" id="PS51387">
    <property type="entry name" value="FAD_PCMH"/>
    <property type="match status" value="1"/>
</dbReference>
<dbReference type="Proteomes" id="UP000515703">
    <property type="component" value="Chromosome"/>
</dbReference>
<evidence type="ECO:0000256" key="8">
    <source>
        <dbReference type="ARBA" id="ARBA00022827"/>
    </source>
</evidence>
<dbReference type="InterPro" id="IPR003170">
    <property type="entry name" value="MurB"/>
</dbReference>
<keyword evidence="11 16" id="KW-0573">Peptidoglycan synthesis</keyword>
<dbReference type="GO" id="GO:0071949">
    <property type="term" value="F:FAD binding"/>
    <property type="evidence" value="ECO:0007669"/>
    <property type="project" value="InterPro"/>
</dbReference>
<evidence type="ECO:0000313" key="18">
    <source>
        <dbReference type="EMBL" id="BCK01196.1"/>
    </source>
</evidence>
<organism evidence="18 19">
    <name type="scientific">Anaerocolumna chitinilytica</name>
    <dbReference type="NCBI Taxonomy" id="1727145"/>
    <lineage>
        <taxon>Bacteria</taxon>
        <taxon>Bacillati</taxon>
        <taxon>Bacillota</taxon>
        <taxon>Clostridia</taxon>
        <taxon>Lachnospirales</taxon>
        <taxon>Lachnospiraceae</taxon>
        <taxon>Anaerocolumna</taxon>
    </lineage>
</organism>
<dbReference type="KEGG" id="acht:bsdcttw_42360"/>
<dbReference type="InterPro" id="IPR036635">
    <property type="entry name" value="MurB_C_sf"/>
</dbReference>
<accession>A0A7M3S9C8</accession>
<evidence type="ECO:0000259" key="17">
    <source>
        <dbReference type="PROSITE" id="PS51387"/>
    </source>
</evidence>
<evidence type="ECO:0000256" key="4">
    <source>
        <dbReference type="ARBA" id="ARBA00004752"/>
    </source>
</evidence>
<dbReference type="RefSeq" id="WP_185256791.1">
    <property type="nucleotide sequence ID" value="NZ_AP023368.1"/>
</dbReference>
<proteinExistence type="inferred from homology"/>
<dbReference type="GO" id="GO:0008762">
    <property type="term" value="F:UDP-N-acetylmuramate dehydrogenase activity"/>
    <property type="evidence" value="ECO:0007669"/>
    <property type="project" value="UniProtKB-UniRule"/>
</dbReference>
<dbReference type="GO" id="GO:0071555">
    <property type="term" value="P:cell wall organization"/>
    <property type="evidence" value="ECO:0007669"/>
    <property type="project" value="UniProtKB-KW"/>
</dbReference>
<dbReference type="Gene3D" id="3.90.78.10">
    <property type="entry name" value="UDP-N-acetylenolpyruvoylglucosamine reductase, C-terminal domain"/>
    <property type="match status" value="1"/>
</dbReference>
<evidence type="ECO:0000256" key="10">
    <source>
        <dbReference type="ARBA" id="ARBA00022960"/>
    </source>
</evidence>
<dbReference type="InterPro" id="IPR011601">
    <property type="entry name" value="MurB_C"/>
</dbReference>
<feature type="domain" description="FAD-binding PCMH-type" evidence="17">
    <location>
        <begin position="31"/>
        <end position="212"/>
    </location>
</feature>
<evidence type="ECO:0000256" key="16">
    <source>
        <dbReference type="HAMAP-Rule" id="MF_00037"/>
    </source>
</evidence>
<dbReference type="PANTHER" id="PTHR21071:SF4">
    <property type="entry name" value="UDP-N-ACETYLENOLPYRUVOYLGLUCOSAMINE REDUCTASE"/>
    <property type="match status" value="1"/>
</dbReference>
<comment type="similarity">
    <text evidence="16">Belongs to the MurB family.</text>
</comment>
<comment type="function">
    <text evidence="2 16">Cell wall formation.</text>
</comment>
<dbReference type="EC" id="1.3.1.98" evidence="16"/>
<dbReference type="Pfam" id="PF01565">
    <property type="entry name" value="FAD_binding_4"/>
    <property type="match status" value="1"/>
</dbReference>
<evidence type="ECO:0000256" key="2">
    <source>
        <dbReference type="ARBA" id="ARBA00003921"/>
    </source>
</evidence>
<comment type="catalytic activity">
    <reaction evidence="15 16">
        <text>UDP-N-acetyl-alpha-D-muramate + NADP(+) = UDP-N-acetyl-3-O-(1-carboxyvinyl)-alpha-D-glucosamine + NADPH + H(+)</text>
        <dbReference type="Rhea" id="RHEA:12248"/>
        <dbReference type="ChEBI" id="CHEBI:15378"/>
        <dbReference type="ChEBI" id="CHEBI:57783"/>
        <dbReference type="ChEBI" id="CHEBI:58349"/>
        <dbReference type="ChEBI" id="CHEBI:68483"/>
        <dbReference type="ChEBI" id="CHEBI:70757"/>
        <dbReference type="EC" id="1.3.1.98"/>
    </reaction>
</comment>
<evidence type="ECO:0000256" key="3">
    <source>
        <dbReference type="ARBA" id="ARBA00004496"/>
    </source>
</evidence>
<protein>
    <recommendedName>
        <fullName evidence="16">UDP-N-acetylenolpyruvoylglucosamine reductase</fullName>
        <ecNumber evidence="16">1.3.1.98</ecNumber>
    </recommendedName>
    <alternativeName>
        <fullName evidence="16">UDP-N-acetylmuramate dehydrogenase</fullName>
    </alternativeName>
</protein>
<comment type="subcellular location">
    <subcellularLocation>
        <location evidence="3 16">Cytoplasm</location>
    </subcellularLocation>
</comment>
<evidence type="ECO:0000256" key="15">
    <source>
        <dbReference type="ARBA" id="ARBA00048914"/>
    </source>
</evidence>
<keyword evidence="7 16" id="KW-0285">Flavoprotein</keyword>
<dbReference type="GO" id="GO:0005829">
    <property type="term" value="C:cytosol"/>
    <property type="evidence" value="ECO:0007669"/>
    <property type="project" value="TreeGrafter"/>
</dbReference>
<dbReference type="InterPro" id="IPR016169">
    <property type="entry name" value="FAD-bd_PCMH_sub2"/>
</dbReference>
<keyword evidence="19" id="KW-1185">Reference proteome</keyword>
<evidence type="ECO:0000256" key="5">
    <source>
        <dbReference type="ARBA" id="ARBA00022490"/>
    </source>
</evidence>
<evidence type="ECO:0000256" key="9">
    <source>
        <dbReference type="ARBA" id="ARBA00022857"/>
    </source>
</evidence>
<evidence type="ECO:0000256" key="12">
    <source>
        <dbReference type="ARBA" id="ARBA00023002"/>
    </source>
</evidence>
<sequence>MSEVFYQKFQSLFQREQIRIKEPLSKHTTFQIGGPADLFLLPEDEKQIAGAIKLCKEENVPFFILGKGSNLLVSDKGYQGVIIKLAENFSRIEIEGNKVTAQSGASLSDMAACIADSSLAGFEFASGIPGTLGGAVTMNAGAYGGEMKDIVTDATVLDVNGNIRFLEKDELRLGYRKSIIQEEHMVVLSASLHLEKGNKEEIKAAIAELTRKREEKQPLENPSAGSTFKRPEGYFAGKLIMDSDLRGYKVGNAQVSIKHCGFVVNNGGATALEVYTLIQDVIRIVYEKQGVRLEPEVRLLGEF</sequence>
<dbReference type="GO" id="GO:0051301">
    <property type="term" value="P:cell division"/>
    <property type="evidence" value="ECO:0007669"/>
    <property type="project" value="UniProtKB-KW"/>
</dbReference>
<feature type="active site" description="Proton donor" evidence="16">
    <location>
        <position position="226"/>
    </location>
</feature>